<dbReference type="KEGG" id="fsn:GS03_01066"/>
<dbReference type="Proteomes" id="UP000296862">
    <property type="component" value="Chromosome"/>
</dbReference>
<evidence type="ECO:0000313" key="1">
    <source>
        <dbReference type="EMBL" id="QBZ97574.1"/>
    </source>
</evidence>
<accession>A0A4V1CBY2</accession>
<dbReference type="OrthoDB" id="1048413at2"/>
<dbReference type="PROSITE" id="PS51257">
    <property type="entry name" value="PROKAR_LIPOPROTEIN"/>
    <property type="match status" value="1"/>
</dbReference>
<organism evidence="1 2">
    <name type="scientific">Flavobacterium sangjuense</name>
    <dbReference type="NCBI Taxonomy" id="2518177"/>
    <lineage>
        <taxon>Bacteria</taxon>
        <taxon>Pseudomonadati</taxon>
        <taxon>Bacteroidota</taxon>
        <taxon>Flavobacteriia</taxon>
        <taxon>Flavobacteriales</taxon>
        <taxon>Flavobacteriaceae</taxon>
        <taxon>Flavobacterium</taxon>
    </lineage>
</organism>
<dbReference type="EMBL" id="CP038810">
    <property type="protein sequence ID" value="QBZ97574.1"/>
    <property type="molecule type" value="Genomic_DNA"/>
</dbReference>
<dbReference type="AlphaFoldDB" id="A0A4V1CBY2"/>
<proteinExistence type="predicted"/>
<evidence type="ECO:0008006" key="3">
    <source>
        <dbReference type="Google" id="ProtNLM"/>
    </source>
</evidence>
<dbReference type="RefSeq" id="WP_136151527.1">
    <property type="nucleotide sequence ID" value="NZ_CP038810.1"/>
</dbReference>
<gene>
    <name evidence="1" type="ORF">GS03_01066</name>
</gene>
<keyword evidence="2" id="KW-1185">Reference proteome</keyword>
<name>A0A4V1CBY2_9FLAO</name>
<evidence type="ECO:0000313" key="2">
    <source>
        <dbReference type="Proteomes" id="UP000296862"/>
    </source>
</evidence>
<sequence>MKLLKLTLLIILFASCERKISDLEFEKNVMTEILPSLIDSTCIDRRIMLNFPPKYGESIYDKEGHYIGVDSTKATQEEKENLLKWEKKNLEIEKDTSKIIVAFKSKIEFEKEDVESYFESHFKGAKIYKTKPEENPEYILDFQKIKLESKFKLKDISEFPKTDKIWDTKYNFNFSGVVYFSKIQFDKDKKFGILNGGFWCGNKCGQGFRIYIRKDKNKWQIDKVEGTWIS</sequence>
<protein>
    <recommendedName>
        <fullName evidence="3">Lipoprotein</fullName>
    </recommendedName>
</protein>
<reference evidence="1 2" key="1">
    <citation type="submission" date="2019-04" db="EMBL/GenBank/DDBJ databases">
        <title>Flavobacterium sp. GS03.</title>
        <authorList>
            <person name="Kim H."/>
        </authorList>
    </citation>
    <scope>NUCLEOTIDE SEQUENCE [LARGE SCALE GENOMIC DNA]</scope>
    <source>
        <strain evidence="1 2">GS03</strain>
    </source>
</reference>